<comment type="subcellular location">
    <subcellularLocation>
        <location evidence="5 6">Cytoplasm</location>
    </subcellularLocation>
</comment>
<keyword evidence="3 5" id="KW-0819">tRNA processing</keyword>
<evidence type="ECO:0000256" key="6">
    <source>
        <dbReference type="RuleBase" id="RU361182"/>
    </source>
</evidence>
<comment type="similarity">
    <text evidence="5 6">Belongs to the URM1 family.</text>
</comment>
<dbReference type="InterPro" id="IPR012675">
    <property type="entry name" value="Beta-grasp_dom_sf"/>
</dbReference>
<feature type="compositionally biased region" description="Basic and acidic residues" evidence="7">
    <location>
        <begin position="1"/>
        <end position="12"/>
    </location>
</feature>
<dbReference type="Pfam" id="PF09138">
    <property type="entry name" value="Urm1"/>
    <property type="match status" value="1"/>
</dbReference>
<dbReference type="Proteomes" id="UP001140011">
    <property type="component" value="Unassembled WGS sequence"/>
</dbReference>
<proteinExistence type="inferred from homology"/>
<feature type="modified residue" description="1-thioglycine" evidence="5">
    <location>
        <position position="179"/>
    </location>
</feature>
<dbReference type="OrthoDB" id="10248987at2759"/>
<keyword evidence="2 5" id="KW-1017">Isopeptide bond</keyword>
<dbReference type="AlphaFoldDB" id="A0A9W8H702"/>
<comment type="function">
    <text evidence="5">Acts as a sulfur carrier required for 2-thiolation of mcm(5)S(2)U at tRNA wobble positions of cytosolic tRNA(Lys), tRNA(Glu) and tRNA(Gln). Serves as sulfur donor in tRNA 2-thiolation reaction by being thiocarboxylated (-COSH) at its C-terminus by the MOCS3 homolog UBA4. The sulfur is then transferred to tRNA to form 2-thiolation of mcm(5)S(2)U. Prior mcm(5) tRNA modification by the elongator complex is required for 2-thiolation. Also acts as a ubiquitin-like protein (UBL) that is covalently conjugated via an isopeptide bond to lysine residues of target proteins such as AHP1. The thiocarboxylated form serves as substrate for conjugation and oxidative stress specifically induces the formation of UBL-protein conjugates.</text>
</comment>
<dbReference type="GO" id="GO:0032447">
    <property type="term" value="P:protein urmylation"/>
    <property type="evidence" value="ECO:0007669"/>
    <property type="project" value="UniProtKB-UniRule"/>
</dbReference>
<evidence type="ECO:0000256" key="7">
    <source>
        <dbReference type="SAM" id="MobiDB-lite"/>
    </source>
</evidence>
<sequence length="179" mass="19826">MSSLEKGEEIPQSKDTLTNGSLSMAERKYHSVVTKPLAKRKGSAVAKDAASSETVDSSSKDSGVTESLDKEPVDKKSYLRIRTKYTSGMELLIRDKETALDHVFEINVKAEPMNMKDLIKYVGETLVLDGKQSAFSREESICPGIMVIINECDWEVMDDLEYVLQDGDVVEFISTLHGG</sequence>
<evidence type="ECO:0000256" key="5">
    <source>
        <dbReference type="HAMAP-Rule" id="MF_03048"/>
    </source>
</evidence>
<dbReference type="GO" id="GO:0002098">
    <property type="term" value="P:tRNA wobble uridine modification"/>
    <property type="evidence" value="ECO:0007669"/>
    <property type="project" value="UniProtKB-UniRule"/>
</dbReference>
<feature type="cross-link" description="Glycyl lysine isopeptide (Gly-Lys) (interchain with K-? in acceptor proteins)" evidence="5">
    <location>
        <position position="179"/>
    </location>
</feature>
<comment type="pathway">
    <text evidence="5 6">tRNA modification; 5-methoxycarbonylmethyl-2-thiouridine-tRNA biosynthesis.</text>
</comment>
<keyword evidence="1 5" id="KW-0963">Cytoplasm</keyword>
<evidence type="ECO:0000256" key="4">
    <source>
        <dbReference type="ARBA" id="ARBA00022786"/>
    </source>
</evidence>
<comment type="caution">
    <text evidence="8">The sequence shown here is derived from an EMBL/GenBank/DDBJ whole genome shotgun (WGS) entry which is preliminary data.</text>
</comment>
<accession>A0A9W8H702</accession>
<dbReference type="GO" id="GO:0005829">
    <property type="term" value="C:cytosol"/>
    <property type="evidence" value="ECO:0007669"/>
    <property type="project" value="UniProtKB-UniRule"/>
</dbReference>
<dbReference type="HAMAP" id="MF_03048">
    <property type="entry name" value="Urm1"/>
    <property type="match status" value="1"/>
</dbReference>
<dbReference type="InterPro" id="IPR015221">
    <property type="entry name" value="Urm1"/>
</dbReference>
<evidence type="ECO:0000313" key="9">
    <source>
        <dbReference type="Proteomes" id="UP001140011"/>
    </source>
</evidence>
<feature type="compositionally biased region" description="Low complexity" evidence="7">
    <location>
        <begin position="48"/>
        <end position="62"/>
    </location>
</feature>
<evidence type="ECO:0000313" key="8">
    <source>
        <dbReference type="EMBL" id="KAJ2757408.1"/>
    </source>
</evidence>
<evidence type="ECO:0000256" key="2">
    <source>
        <dbReference type="ARBA" id="ARBA00022499"/>
    </source>
</evidence>
<organism evidence="8 9">
    <name type="scientific">Coemansia pectinata</name>
    <dbReference type="NCBI Taxonomy" id="1052879"/>
    <lineage>
        <taxon>Eukaryota</taxon>
        <taxon>Fungi</taxon>
        <taxon>Fungi incertae sedis</taxon>
        <taxon>Zoopagomycota</taxon>
        <taxon>Kickxellomycotina</taxon>
        <taxon>Kickxellomycetes</taxon>
        <taxon>Kickxellales</taxon>
        <taxon>Kickxellaceae</taxon>
        <taxon>Coemansia</taxon>
    </lineage>
</organism>
<keyword evidence="4 5" id="KW-0833">Ubl conjugation pathway</keyword>
<dbReference type="Gene3D" id="3.10.20.30">
    <property type="match status" value="1"/>
</dbReference>
<gene>
    <name evidence="5 8" type="primary">URM1</name>
    <name evidence="8" type="ORF">GGI19_000009</name>
</gene>
<name>A0A9W8H702_9FUNG</name>
<evidence type="ECO:0000256" key="3">
    <source>
        <dbReference type="ARBA" id="ARBA00022694"/>
    </source>
</evidence>
<protein>
    <recommendedName>
        <fullName evidence="5 6">Ubiquitin-related modifier 1</fullName>
    </recommendedName>
</protein>
<reference evidence="8" key="1">
    <citation type="submission" date="2022-07" db="EMBL/GenBank/DDBJ databases">
        <title>Phylogenomic reconstructions and comparative analyses of Kickxellomycotina fungi.</title>
        <authorList>
            <person name="Reynolds N.K."/>
            <person name="Stajich J.E."/>
            <person name="Barry K."/>
            <person name="Grigoriev I.V."/>
            <person name="Crous P."/>
            <person name="Smith M.E."/>
        </authorList>
    </citation>
    <scope>NUCLEOTIDE SEQUENCE</scope>
    <source>
        <strain evidence="8">BCRC 34297</strain>
    </source>
</reference>
<dbReference type="InterPro" id="IPR016155">
    <property type="entry name" value="Mopterin_synth/thiamin_S_b"/>
</dbReference>
<dbReference type="PANTHER" id="PTHR14986">
    <property type="entry name" value="RURM1 PROTEIN"/>
    <property type="match status" value="1"/>
</dbReference>
<dbReference type="SUPFAM" id="SSF54285">
    <property type="entry name" value="MoaD/ThiS"/>
    <property type="match status" value="1"/>
</dbReference>
<keyword evidence="9" id="KW-1185">Reference proteome</keyword>
<evidence type="ECO:0000256" key="1">
    <source>
        <dbReference type="ARBA" id="ARBA00022490"/>
    </source>
</evidence>
<feature type="compositionally biased region" description="Polar residues" evidence="7">
    <location>
        <begin position="13"/>
        <end position="22"/>
    </location>
</feature>
<comment type="PTM">
    <text evidence="5">C-terminal thiocarboxylation occurs in 2 steps, it is first acyl-adenylated (-COAMP) via the hesA/moeB/thiF part of UBA4, then thiocarboxylated (-COSH) via the rhodanese domain of UBA4.</text>
</comment>
<dbReference type="GO" id="GO:0034227">
    <property type="term" value="P:tRNA thio-modification"/>
    <property type="evidence" value="ECO:0007669"/>
    <property type="project" value="UniProtKB-UniRule"/>
</dbReference>
<feature type="region of interest" description="Disordered" evidence="7">
    <location>
        <begin position="1"/>
        <end position="69"/>
    </location>
</feature>
<dbReference type="EMBL" id="JANBUH010000001">
    <property type="protein sequence ID" value="KAJ2757408.1"/>
    <property type="molecule type" value="Genomic_DNA"/>
</dbReference>